<organism evidence="1 2">
    <name type="scientific">Bauhinia variegata</name>
    <name type="common">Purple orchid tree</name>
    <name type="synonym">Phanera variegata</name>
    <dbReference type="NCBI Taxonomy" id="167791"/>
    <lineage>
        <taxon>Eukaryota</taxon>
        <taxon>Viridiplantae</taxon>
        <taxon>Streptophyta</taxon>
        <taxon>Embryophyta</taxon>
        <taxon>Tracheophyta</taxon>
        <taxon>Spermatophyta</taxon>
        <taxon>Magnoliopsida</taxon>
        <taxon>eudicotyledons</taxon>
        <taxon>Gunneridae</taxon>
        <taxon>Pentapetalae</taxon>
        <taxon>rosids</taxon>
        <taxon>fabids</taxon>
        <taxon>Fabales</taxon>
        <taxon>Fabaceae</taxon>
        <taxon>Cercidoideae</taxon>
        <taxon>Cercideae</taxon>
        <taxon>Bauhiniinae</taxon>
        <taxon>Bauhinia</taxon>
    </lineage>
</organism>
<protein>
    <submittedName>
        <fullName evidence="1">Uncharacterized protein</fullName>
    </submittedName>
</protein>
<dbReference type="EMBL" id="CM039431">
    <property type="protein sequence ID" value="KAI4336941.1"/>
    <property type="molecule type" value="Genomic_DNA"/>
</dbReference>
<gene>
    <name evidence="1" type="ORF">L6164_015410</name>
</gene>
<comment type="caution">
    <text evidence="1">The sequence shown here is derived from an EMBL/GenBank/DDBJ whole genome shotgun (WGS) entry which is preliminary data.</text>
</comment>
<dbReference type="Proteomes" id="UP000828941">
    <property type="component" value="Chromosome 6"/>
</dbReference>
<name>A0ACB9NLT7_BAUVA</name>
<evidence type="ECO:0000313" key="1">
    <source>
        <dbReference type="EMBL" id="KAI4336941.1"/>
    </source>
</evidence>
<accession>A0ACB9NLT7</accession>
<proteinExistence type="predicted"/>
<keyword evidence="2" id="KW-1185">Reference proteome</keyword>
<evidence type="ECO:0000313" key="2">
    <source>
        <dbReference type="Proteomes" id="UP000828941"/>
    </source>
</evidence>
<reference evidence="1 2" key="1">
    <citation type="journal article" date="2022" name="DNA Res.">
        <title>Chromosomal-level genome assembly of the orchid tree Bauhinia variegata (Leguminosae; Cercidoideae) supports the allotetraploid origin hypothesis of Bauhinia.</title>
        <authorList>
            <person name="Zhong Y."/>
            <person name="Chen Y."/>
            <person name="Zheng D."/>
            <person name="Pang J."/>
            <person name="Liu Y."/>
            <person name="Luo S."/>
            <person name="Meng S."/>
            <person name="Qian L."/>
            <person name="Wei D."/>
            <person name="Dai S."/>
            <person name="Zhou R."/>
        </authorList>
    </citation>
    <scope>NUCLEOTIDE SEQUENCE [LARGE SCALE GENOMIC DNA]</scope>
    <source>
        <strain evidence="1">BV-YZ2020</strain>
    </source>
</reference>
<sequence length="524" mass="57861">MPLSCKSSSSPLPYTPSAVSDVRQTNGDGNANNFLYAKGQSLRQRRLTRQRKLRRLSDIGLHFTEPSSLPATPKSPRNSPSAVPQPLPLPESSLIRRPESTTPNSGLAQLGSPPLEHPGFVFGRKTSDPAVTNTKYSSKEERRLFCDIESIYNLRLPVSAKSAPTTVFSSPVSSPRRSSNIDLFVPLTITPQDHTLPHSPGSQSSYVNPRIRESPQHHKLFSRVWPENNLVDAHPLPLPPVPVQYQSSATHHSGENSPSQKGKWQKGKLIGRGTFGSVYHATNLETGASCAMKEVDIIPDDPKSFECIKQLEQEIKILRQLNHPNIVRYYGSEIVGDHFYIYMEYIHPGSINKFVSNHCGAMTDSVVRNFTRHILSGLAYLHSTSTIHRDIKGANLLVDSSGVVKLADFGMAKVLTGQSYDLSLKGSPYWMAPEVMMAAMRKDTNPTLALAVDIWSLGCTIIEMLTGKPPWREYEGPTAMFKVLNNTPPIPETLSSEEKIFSSNVLSEILQSGHPQQSCSTMPS</sequence>